<dbReference type="RefSeq" id="WP_152154668.1">
    <property type="nucleotide sequence ID" value="NZ_WEIO01000019.1"/>
</dbReference>
<protein>
    <submittedName>
        <fullName evidence="1">Uncharacterized protein</fullName>
    </submittedName>
</protein>
<evidence type="ECO:0000313" key="2">
    <source>
        <dbReference type="Proteomes" id="UP000429595"/>
    </source>
</evidence>
<sequence>MLEVELDIFSGMSNPKWILSEAEEKELLEIITSDPTQISPVHTPEEKFGLGYRGLIVREIKSDDGIWNRTNRILESPLPWAFRVGSKPGKQAVAAEWLLQTSEKKCSKVTGELREVVAEGVVLIPTSREVVDLTTSSEGNKVSRSVRWETCHSNLFYSNASTFNQPQNISQNNCYAFASNHIGGGRWAHPGLHGGRPAREFNCSDVQGGLYADGWTHHGCWPNASKVLIIACFIFPGHDFHFYRLVSDGPRWLWAHKQGDGLARHTDNDGRTIENDITPLNCNRGRYTDFCGFFYQSNSTAFVKSY</sequence>
<reference evidence="1 2" key="1">
    <citation type="submission" date="2019-10" db="EMBL/GenBank/DDBJ databases">
        <title>Bacillus aerolatum sp. nov., isolated from bioaerosol of sport playgrounds.</title>
        <authorList>
            <person name="Chen P."/>
            <person name="Zhang G."/>
        </authorList>
    </citation>
    <scope>NUCLEOTIDE SEQUENCE [LARGE SCALE GENOMIC DNA]</scope>
    <source>
        <strain evidence="1 2">CX253</strain>
    </source>
</reference>
<dbReference type="Proteomes" id="UP000429595">
    <property type="component" value="Unassembled WGS sequence"/>
</dbReference>
<name>A0A6I1FFJ4_9BACI</name>
<gene>
    <name evidence="1" type="ORF">F9802_18940</name>
</gene>
<organism evidence="1 2">
    <name type="scientific">Bacillus aerolatus</name>
    <dbReference type="NCBI Taxonomy" id="2653354"/>
    <lineage>
        <taxon>Bacteria</taxon>
        <taxon>Bacillati</taxon>
        <taxon>Bacillota</taxon>
        <taxon>Bacilli</taxon>
        <taxon>Bacillales</taxon>
        <taxon>Bacillaceae</taxon>
        <taxon>Bacillus</taxon>
    </lineage>
</organism>
<proteinExistence type="predicted"/>
<keyword evidence="2" id="KW-1185">Reference proteome</keyword>
<comment type="caution">
    <text evidence="1">The sequence shown here is derived from an EMBL/GenBank/DDBJ whole genome shotgun (WGS) entry which is preliminary data.</text>
</comment>
<evidence type="ECO:0000313" key="1">
    <source>
        <dbReference type="EMBL" id="KAB7704103.1"/>
    </source>
</evidence>
<accession>A0A6I1FFJ4</accession>
<dbReference type="AlphaFoldDB" id="A0A6I1FFJ4"/>
<dbReference type="EMBL" id="WEIO01000019">
    <property type="protein sequence ID" value="KAB7704103.1"/>
    <property type="molecule type" value="Genomic_DNA"/>
</dbReference>